<dbReference type="RefSeq" id="WP_280954863.1">
    <property type="nucleotide sequence ID" value="NZ_WLYX01000001.1"/>
</dbReference>
<feature type="domain" description="N-acetyltransferase" evidence="3">
    <location>
        <begin position="1"/>
        <end position="141"/>
    </location>
</feature>
<gene>
    <name evidence="4" type="ORF">GKE73_07970</name>
</gene>
<dbReference type="InterPro" id="IPR000182">
    <property type="entry name" value="GNAT_dom"/>
</dbReference>
<keyword evidence="2" id="KW-0012">Acyltransferase</keyword>
<protein>
    <submittedName>
        <fullName evidence="4">GNAT family N-acetyltransferase</fullName>
    </submittedName>
</protein>
<evidence type="ECO:0000313" key="4">
    <source>
        <dbReference type="EMBL" id="MTD33126.1"/>
    </source>
</evidence>
<evidence type="ECO:0000313" key="5">
    <source>
        <dbReference type="Proteomes" id="UP000446658"/>
    </source>
</evidence>
<dbReference type="Gene3D" id="3.40.630.30">
    <property type="match status" value="1"/>
</dbReference>
<comment type="caution">
    <text evidence="4">The sequence shown here is derived from an EMBL/GenBank/DDBJ whole genome shotgun (WGS) entry which is preliminary data.</text>
</comment>
<dbReference type="PANTHER" id="PTHR43072">
    <property type="entry name" value="N-ACETYLTRANSFERASE"/>
    <property type="match status" value="1"/>
</dbReference>
<dbReference type="PROSITE" id="PS51186">
    <property type="entry name" value="GNAT"/>
    <property type="match status" value="1"/>
</dbReference>
<accession>A0A844G9M3</accession>
<name>A0A844G9M3_9NEIS</name>
<dbReference type="PANTHER" id="PTHR43072:SF23">
    <property type="entry name" value="UPF0039 PROTEIN C11D3.02C"/>
    <property type="match status" value="1"/>
</dbReference>
<dbReference type="EMBL" id="WLYX01000001">
    <property type="protein sequence ID" value="MTD33126.1"/>
    <property type="molecule type" value="Genomic_DNA"/>
</dbReference>
<sequence length="141" mass="15767">MTSSAVYCDNPVSLDDRRQWFESRQTQGYPVLVAEDDGEVIGFASFGDFRSYPGFRYTVEHSVHLAPQARGKGIGTELVKALLPLARQLGKHVMIAAVDGANQGSIRFHQRLGFVETARMPQVGKKFGRWLDMVLLQIQLD</sequence>
<dbReference type="InterPro" id="IPR016181">
    <property type="entry name" value="Acyl_CoA_acyltransferase"/>
</dbReference>
<evidence type="ECO:0000259" key="3">
    <source>
        <dbReference type="PROSITE" id="PS51186"/>
    </source>
</evidence>
<keyword evidence="1 4" id="KW-0808">Transferase</keyword>
<dbReference type="AlphaFoldDB" id="A0A844G9M3"/>
<evidence type="ECO:0000256" key="1">
    <source>
        <dbReference type="ARBA" id="ARBA00022679"/>
    </source>
</evidence>
<reference evidence="4 5" key="1">
    <citation type="submission" date="2019-11" db="EMBL/GenBank/DDBJ databases">
        <title>Draft genome sequence of Paludibacterium sp. dN18-1.</title>
        <authorList>
            <person name="Im W.-T."/>
        </authorList>
    </citation>
    <scope>NUCLEOTIDE SEQUENCE [LARGE SCALE GENOMIC DNA]</scope>
    <source>
        <strain evidence="5">dN 18-1</strain>
    </source>
</reference>
<dbReference type="CDD" id="cd04301">
    <property type="entry name" value="NAT_SF"/>
    <property type="match status" value="1"/>
</dbReference>
<dbReference type="GO" id="GO:0016747">
    <property type="term" value="F:acyltransferase activity, transferring groups other than amino-acyl groups"/>
    <property type="evidence" value="ECO:0007669"/>
    <property type="project" value="InterPro"/>
</dbReference>
<dbReference type="Proteomes" id="UP000446658">
    <property type="component" value="Unassembled WGS sequence"/>
</dbReference>
<evidence type="ECO:0000256" key="2">
    <source>
        <dbReference type="ARBA" id="ARBA00023315"/>
    </source>
</evidence>
<proteinExistence type="predicted"/>
<organism evidence="4 5">
    <name type="scientific">Paludibacterium denitrificans</name>
    <dbReference type="NCBI Taxonomy" id="2675226"/>
    <lineage>
        <taxon>Bacteria</taxon>
        <taxon>Pseudomonadati</taxon>
        <taxon>Pseudomonadota</taxon>
        <taxon>Betaproteobacteria</taxon>
        <taxon>Neisseriales</taxon>
        <taxon>Chromobacteriaceae</taxon>
        <taxon>Paludibacterium</taxon>
    </lineage>
</organism>
<dbReference type="Pfam" id="PF00583">
    <property type="entry name" value="Acetyltransf_1"/>
    <property type="match status" value="1"/>
</dbReference>
<dbReference type="SUPFAM" id="SSF55729">
    <property type="entry name" value="Acyl-CoA N-acyltransferases (Nat)"/>
    <property type="match status" value="1"/>
</dbReference>
<keyword evidence="5" id="KW-1185">Reference proteome</keyword>